<evidence type="ECO:0000313" key="1">
    <source>
        <dbReference type="EMBL" id="QDQ27671.1"/>
    </source>
</evidence>
<dbReference type="RefSeq" id="WP_144279063.1">
    <property type="nucleotide sequence ID" value="NZ_CP041730.1"/>
</dbReference>
<accession>A0A516SHN3</accession>
<protein>
    <submittedName>
        <fullName evidence="1">Uncharacterized protein</fullName>
    </submittedName>
</protein>
<dbReference type="EMBL" id="CP041730">
    <property type="protein sequence ID" value="QDQ27671.1"/>
    <property type="molecule type" value="Genomic_DNA"/>
</dbReference>
<name>A0A516SHN3_9NEIS</name>
<reference evidence="2" key="1">
    <citation type="submission" date="2019-07" db="EMBL/GenBank/DDBJ databases">
        <title>Chitinimonas sp. nov., isolated from Ny-Alesund, arctica soil.</title>
        <authorList>
            <person name="Xu Q."/>
            <person name="Peng F."/>
        </authorList>
    </citation>
    <scope>NUCLEOTIDE SEQUENCE [LARGE SCALE GENOMIC DNA]</scope>
    <source>
        <strain evidence="2">R3-44</strain>
    </source>
</reference>
<keyword evidence="2" id="KW-1185">Reference proteome</keyword>
<gene>
    <name evidence="1" type="ORF">FNU76_15670</name>
</gene>
<dbReference type="KEGG" id="cari:FNU76_15670"/>
<evidence type="ECO:0000313" key="2">
    <source>
        <dbReference type="Proteomes" id="UP000317550"/>
    </source>
</evidence>
<organism evidence="1 2">
    <name type="scientific">Chitinimonas arctica</name>
    <dbReference type="NCBI Taxonomy" id="2594795"/>
    <lineage>
        <taxon>Bacteria</taxon>
        <taxon>Pseudomonadati</taxon>
        <taxon>Pseudomonadota</taxon>
        <taxon>Betaproteobacteria</taxon>
        <taxon>Neisseriales</taxon>
        <taxon>Chitinibacteraceae</taxon>
        <taxon>Chitinimonas</taxon>
    </lineage>
</organism>
<dbReference type="Proteomes" id="UP000317550">
    <property type="component" value="Chromosome"/>
</dbReference>
<sequence>MKVTIMSKHTNSSQQDFSRTAQAFGPSSGAVLYTETGAGTAPVRSLTALSTDRPEQGALLLKLDLEKGAWALGLSHGQIGFLRPVLRKYADHARREYVGEILEMDYPLPAPEDDMLLSTPYAVEDIFSEIGSDDRLHLTLSGGTLPKELAICMTLSQGDQLLRYIEARTA</sequence>
<dbReference type="AlphaFoldDB" id="A0A516SHN3"/>
<proteinExistence type="predicted"/>